<comment type="caution">
    <text evidence="1">The sequence shown here is derived from an EMBL/GenBank/DDBJ whole genome shotgun (WGS) entry which is preliminary data.</text>
</comment>
<keyword evidence="2" id="KW-1185">Reference proteome</keyword>
<dbReference type="RefSeq" id="WP_165357683.1">
    <property type="nucleotide sequence ID" value="NZ_JUIW01000006.1"/>
</dbReference>
<name>A0A444WAJ4_9FLAO</name>
<dbReference type="Proteomes" id="UP000289775">
    <property type="component" value="Unassembled WGS sequence"/>
</dbReference>
<proteinExistence type="predicted"/>
<sequence>MDFEKDYNASKLTPKRAMAMLREEGLDVSLEQASEILYILRKLATIAMINHLK</sequence>
<dbReference type="EMBL" id="JUIW01000006">
    <property type="protein sequence ID" value="RYJ42852.1"/>
    <property type="molecule type" value="Genomic_DNA"/>
</dbReference>
<evidence type="ECO:0000313" key="2">
    <source>
        <dbReference type="Proteomes" id="UP000289775"/>
    </source>
</evidence>
<evidence type="ECO:0000313" key="1">
    <source>
        <dbReference type="EMBL" id="RYJ42852.1"/>
    </source>
</evidence>
<dbReference type="AlphaFoldDB" id="A0A444WAJ4"/>
<reference evidence="1 2" key="1">
    <citation type="submission" date="2014-12" db="EMBL/GenBank/DDBJ databases">
        <title>Genome sequence of Flavobacterium beibuense RSKm HC5.</title>
        <authorList>
            <person name="Kim J.F."/>
            <person name="Song J.Y."/>
            <person name="Kwak M.-J."/>
            <person name="Lee S.-W."/>
        </authorList>
    </citation>
    <scope>NUCLEOTIDE SEQUENCE [LARGE SCALE GENOMIC DNA]</scope>
    <source>
        <strain evidence="1 2">RSKm HC5</strain>
    </source>
</reference>
<gene>
    <name evidence="1" type="ORF">NU09_1951</name>
</gene>
<accession>A0A444WAJ4</accession>
<protein>
    <submittedName>
        <fullName evidence="1">Uncharacterized protein</fullName>
    </submittedName>
</protein>
<organism evidence="1 2">
    <name type="scientific">Flavobacterium beibuense</name>
    <dbReference type="NCBI Taxonomy" id="657326"/>
    <lineage>
        <taxon>Bacteria</taxon>
        <taxon>Pseudomonadati</taxon>
        <taxon>Bacteroidota</taxon>
        <taxon>Flavobacteriia</taxon>
        <taxon>Flavobacteriales</taxon>
        <taxon>Flavobacteriaceae</taxon>
        <taxon>Flavobacterium</taxon>
    </lineage>
</organism>